<feature type="compositionally biased region" description="Polar residues" evidence="1">
    <location>
        <begin position="507"/>
        <end position="521"/>
    </location>
</feature>
<evidence type="ECO:0000313" key="4">
    <source>
        <dbReference type="Proteomes" id="UP000422736"/>
    </source>
</evidence>
<protein>
    <submittedName>
        <fullName evidence="3">Auxilin-like clathrin uncoating factor SWA2</fullName>
    </submittedName>
</protein>
<keyword evidence="4" id="KW-1185">Reference proteome</keyword>
<feature type="compositionally biased region" description="Polar residues" evidence="1">
    <location>
        <begin position="280"/>
        <end position="293"/>
    </location>
</feature>
<dbReference type="Gene3D" id="1.10.8.10">
    <property type="entry name" value="DNA helicase RuvA subunit, C-terminal domain"/>
    <property type="match status" value="1"/>
</dbReference>
<feature type="region of interest" description="Disordered" evidence="1">
    <location>
        <begin position="491"/>
        <end position="521"/>
    </location>
</feature>
<proteinExistence type="predicted"/>
<dbReference type="SUPFAM" id="SSF48452">
    <property type="entry name" value="TPR-like"/>
    <property type="match status" value="1"/>
</dbReference>
<dbReference type="PANTHER" id="PTHR46014">
    <property type="entry name" value="TETRATRICOPEPTIDE REPEAT PROTEIN 1"/>
    <property type="match status" value="1"/>
</dbReference>
<organism evidence="3 4">
    <name type="scientific">Kluyveromyces marxianus</name>
    <name type="common">Yeast</name>
    <name type="synonym">Candida kefyr</name>
    <dbReference type="NCBI Taxonomy" id="4911"/>
    <lineage>
        <taxon>Eukaryota</taxon>
        <taxon>Fungi</taxon>
        <taxon>Dikarya</taxon>
        <taxon>Ascomycota</taxon>
        <taxon>Saccharomycotina</taxon>
        <taxon>Saccharomycetes</taxon>
        <taxon>Saccharomycetales</taxon>
        <taxon>Saccharomycetaceae</taxon>
        <taxon>Kluyveromyces</taxon>
    </lineage>
</organism>
<dbReference type="SUPFAM" id="SSF46934">
    <property type="entry name" value="UBA-like"/>
    <property type="match status" value="1"/>
</dbReference>
<feature type="region of interest" description="Disordered" evidence="1">
    <location>
        <begin position="235"/>
        <end position="320"/>
    </location>
</feature>
<dbReference type="EMBL" id="CP015056">
    <property type="protein sequence ID" value="QGN15344.1"/>
    <property type="molecule type" value="Genomic_DNA"/>
</dbReference>
<feature type="compositionally biased region" description="Polar residues" evidence="1">
    <location>
        <begin position="11"/>
        <end position="42"/>
    </location>
</feature>
<feature type="region of interest" description="Disordered" evidence="1">
    <location>
        <begin position="1"/>
        <end position="70"/>
    </location>
</feature>
<dbReference type="SUPFAM" id="SSF46565">
    <property type="entry name" value="Chaperone J-domain"/>
    <property type="match status" value="1"/>
</dbReference>
<feature type="region of interest" description="Disordered" evidence="1">
    <location>
        <begin position="176"/>
        <end position="199"/>
    </location>
</feature>
<dbReference type="PANTHER" id="PTHR46014:SF1">
    <property type="entry name" value="TETRATRICOPEPTIDE REPEAT PROTEIN 1"/>
    <property type="match status" value="1"/>
</dbReference>
<dbReference type="InterPro" id="IPR009060">
    <property type="entry name" value="UBA-like_sf"/>
</dbReference>
<evidence type="ECO:0000313" key="3">
    <source>
        <dbReference type="EMBL" id="QGN15344.1"/>
    </source>
</evidence>
<feature type="compositionally biased region" description="Polar residues" evidence="1">
    <location>
        <begin position="239"/>
        <end position="257"/>
    </location>
</feature>
<dbReference type="InterPro" id="IPR052769">
    <property type="entry name" value="TPR_domain_protein"/>
</dbReference>
<name>A0ABX6EWT0_KLUMA</name>
<dbReference type="Proteomes" id="UP000422736">
    <property type="component" value="Chromosome 3"/>
</dbReference>
<dbReference type="CDD" id="cd14329">
    <property type="entry name" value="UBA_SWA2p_like"/>
    <property type="match status" value="1"/>
</dbReference>
<accession>A0ABX6EWT0</accession>
<evidence type="ECO:0000259" key="2">
    <source>
        <dbReference type="Pfam" id="PF09145"/>
    </source>
</evidence>
<dbReference type="InterPro" id="IPR036869">
    <property type="entry name" value="J_dom_sf"/>
</dbReference>
<sequence>MTDPFADLLSSFKSGQTPSDSKPSSLKNASLNDLLSSRSAVNSPAPVPVTTTTTTTPPLQKMNDLSGDLFDDLLSKPITQNKKVESPLASASTKDDFDLVFESLNSPPPAVFVQNENEVEISERTPKQEEPVVDEVKDMEISKIMSLGISFEKSVRYYEKGILYEQLLDRKLNHKTRSGSENLDSSYAFSSTSSHTSYGQTEETPAFLAMASKFFNKGKDFIEDKIIAPLQHDDLEQRSPPQSHLRQSRHPNGNSLPKKTPLARSEFFGDNDATGIHSIDQLSIQENKSTSAIRRSEPSPKPQNSPLPAGSGSEPQSKLENDTPVLLDFDAGPETQSSSQYHISEFELTSFNEFKNNGVKLFGSGDFHGAFSQFEKSLNTLPTEHPLRIISLSNMISCQLKMGENSKALKTIDVAIEMIKKCPDLSTVIEQSSPPRTYKQMSEKIESKHAEIYEHMENYDKALSIYTQLISEGVTDRKIMEGKRRCEKIVNPEKFKPKPPKTVTKPSINPSQVKSTSPSLNSDALHKIKEDGKKKAQEEEKRLELYDKVNEKIKKWSYQHEKDLRYLLVHVDPLLKWTSWKPVSPEDVVLEKKVKLYYLKAIAKTHPDKIPSDTSLENIMVAENVYMTLNKAWEDFKSTNNV</sequence>
<reference evidence="3 4" key="1">
    <citation type="submission" date="2016-03" db="EMBL/GenBank/DDBJ databases">
        <title>How can Kluyveromyces marxianus grow so fast - potential evolutionary course in Saccharomyces Complex revealed by comparative genomics.</title>
        <authorList>
            <person name="Mo W."/>
            <person name="Lu W."/>
            <person name="Yang X."/>
            <person name="Qi J."/>
            <person name="Lv H."/>
        </authorList>
    </citation>
    <scope>NUCLEOTIDE SEQUENCE [LARGE SCALE GENOMIC DNA]</scope>
    <source>
        <strain evidence="3 4">FIM1</strain>
    </source>
</reference>
<gene>
    <name evidence="3" type="primary">SWA2</name>
    <name evidence="3" type="ORF">FIM1_2033</name>
</gene>
<feature type="compositionally biased region" description="Low complexity" evidence="1">
    <location>
        <begin position="48"/>
        <end position="68"/>
    </location>
</feature>
<dbReference type="InterPro" id="IPR015228">
    <property type="entry name" value="SWA2_UBA"/>
</dbReference>
<feature type="compositionally biased region" description="Low complexity" evidence="1">
    <location>
        <begin position="185"/>
        <end position="198"/>
    </location>
</feature>
<feature type="domain" description="SWA2-like ubiquitin-associated" evidence="2">
    <location>
        <begin position="132"/>
        <end position="171"/>
    </location>
</feature>
<dbReference type="InterPro" id="IPR011990">
    <property type="entry name" value="TPR-like_helical_dom_sf"/>
</dbReference>
<dbReference type="Gene3D" id="1.25.40.10">
    <property type="entry name" value="Tetratricopeptide repeat domain"/>
    <property type="match status" value="1"/>
</dbReference>
<dbReference type="Pfam" id="PF09145">
    <property type="entry name" value="Ubiq-assoc"/>
    <property type="match status" value="1"/>
</dbReference>
<dbReference type="Gene3D" id="1.10.287.110">
    <property type="entry name" value="DnaJ domain"/>
    <property type="match status" value="1"/>
</dbReference>
<evidence type="ECO:0000256" key="1">
    <source>
        <dbReference type="SAM" id="MobiDB-lite"/>
    </source>
</evidence>